<dbReference type="GO" id="GO:0043565">
    <property type="term" value="F:sequence-specific DNA binding"/>
    <property type="evidence" value="ECO:0007669"/>
    <property type="project" value="TreeGrafter"/>
</dbReference>
<keyword evidence="2" id="KW-0805">Transcription regulation</keyword>
<evidence type="ECO:0000259" key="5">
    <source>
        <dbReference type="PROSITE" id="PS50931"/>
    </source>
</evidence>
<dbReference type="InterPro" id="IPR000847">
    <property type="entry name" value="LysR_HTH_N"/>
</dbReference>
<dbReference type="Proteomes" id="UP000235347">
    <property type="component" value="Unassembled WGS sequence"/>
</dbReference>
<dbReference type="SUPFAM" id="SSF46785">
    <property type="entry name" value="Winged helix' DNA-binding domain"/>
    <property type="match status" value="1"/>
</dbReference>
<dbReference type="AlphaFoldDB" id="A0A2N7W4U3"/>
<dbReference type="InterPro" id="IPR058163">
    <property type="entry name" value="LysR-type_TF_proteobact-type"/>
</dbReference>
<dbReference type="Gene3D" id="1.10.10.10">
    <property type="entry name" value="Winged helix-like DNA-binding domain superfamily/Winged helix DNA-binding domain"/>
    <property type="match status" value="1"/>
</dbReference>
<keyword evidence="7" id="KW-1185">Reference proteome</keyword>
<keyword evidence="4" id="KW-0804">Transcription</keyword>
<dbReference type="PANTHER" id="PTHR30537">
    <property type="entry name" value="HTH-TYPE TRANSCRIPTIONAL REGULATOR"/>
    <property type="match status" value="1"/>
</dbReference>
<sequence length="310" mass="33759">MTTDRLTGISAFVQAVEAGSFALAAERLHLTRSAVGKSIARLEERLGTRLFLRTTRRQTLTTDGQAFYDHCVRALAELDAGAAALSAARLSPQGRLHVSAPVLFGRLCVAPVLLELAARYPKLELQMSLTDRVVDLVDENVDLVLRSGTLHNAPADLVARKLGEQTMRLCASPDYLARHGTPRTVAELDGHHGVLYTAGRRDVAWPLADQTGSMRTVTMKHRLRFDDLETIVAAVKAGAGIARLPCWLIGNDLRQGSLVAIMPEASGPRIDVHLAWRRTRHLPSRVRIAIDVLAARLPEVLAVGTDSKPD</sequence>
<comment type="caution">
    <text evidence="6">The sequence shown here is derived from an EMBL/GenBank/DDBJ whole genome shotgun (WGS) entry which is preliminary data.</text>
</comment>
<dbReference type="PROSITE" id="PS50931">
    <property type="entry name" value="HTH_LYSR"/>
    <property type="match status" value="1"/>
</dbReference>
<protein>
    <submittedName>
        <fullName evidence="6">LysR family transcriptional regulator</fullName>
    </submittedName>
</protein>
<keyword evidence="3" id="KW-0238">DNA-binding</keyword>
<dbReference type="InterPro" id="IPR005119">
    <property type="entry name" value="LysR_subst-bd"/>
</dbReference>
<accession>A0A2N7W4U3</accession>
<proteinExistence type="inferred from homology"/>
<evidence type="ECO:0000256" key="3">
    <source>
        <dbReference type="ARBA" id="ARBA00023125"/>
    </source>
</evidence>
<dbReference type="SUPFAM" id="SSF53850">
    <property type="entry name" value="Periplasmic binding protein-like II"/>
    <property type="match status" value="1"/>
</dbReference>
<dbReference type="Pfam" id="PF00126">
    <property type="entry name" value="HTH_1"/>
    <property type="match status" value="1"/>
</dbReference>
<dbReference type="FunFam" id="1.10.10.10:FF:000001">
    <property type="entry name" value="LysR family transcriptional regulator"/>
    <property type="match status" value="1"/>
</dbReference>
<dbReference type="EMBL" id="PNYB01000010">
    <property type="protein sequence ID" value="PMS24425.1"/>
    <property type="molecule type" value="Genomic_DNA"/>
</dbReference>
<dbReference type="CDD" id="cd08475">
    <property type="entry name" value="PBP2_CrgA_like_6"/>
    <property type="match status" value="1"/>
</dbReference>
<dbReference type="InterPro" id="IPR036388">
    <property type="entry name" value="WH-like_DNA-bd_sf"/>
</dbReference>
<evidence type="ECO:0000256" key="4">
    <source>
        <dbReference type="ARBA" id="ARBA00023163"/>
    </source>
</evidence>
<gene>
    <name evidence="6" type="ORF">C0Z19_13790</name>
</gene>
<dbReference type="PRINTS" id="PR00039">
    <property type="entry name" value="HTHLYSR"/>
</dbReference>
<organism evidence="6 7">
    <name type="scientific">Trinickia soli</name>
    <dbReference type="NCBI Taxonomy" id="380675"/>
    <lineage>
        <taxon>Bacteria</taxon>
        <taxon>Pseudomonadati</taxon>
        <taxon>Pseudomonadota</taxon>
        <taxon>Betaproteobacteria</taxon>
        <taxon>Burkholderiales</taxon>
        <taxon>Burkholderiaceae</taxon>
        <taxon>Trinickia</taxon>
    </lineage>
</organism>
<dbReference type="GO" id="GO:0006351">
    <property type="term" value="P:DNA-templated transcription"/>
    <property type="evidence" value="ECO:0007669"/>
    <property type="project" value="TreeGrafter"/>
</dbReference>
<comment type="similarity">
    <text evidence="1">Belongs to the LysR transcriptional regulatory family.</text>
</comment>
<dbReference type="Pfam" id="PF03466">
    <property type="entry name" value="LysR_substrate"/>
    <property type="match status" value="1"/>
</dbReference>
<dbReference type="GO" id="GO:0003700">
    <property type="term" value="F:DNA-binding transcription factor activity"/>
    <property type="evidence" value="ECO:0007669"/>
    <property type="project" value="InterPro"/>
</dbReference>
<name>A0A2N7W4U3_9BURK</name>
<evidence type="ECO:0000256" key="2">
    <source>
        <dbReference type="ARBA" id="ARBA00023015"/>
    </source>
</evidence>
<feature type="domain" description="HTH lysR-type" evidence="5">
    <location>
        <begin position="1"/>
        <end position="61"/>
    </location>
</feature>
<dbReference type="PANTHER" id="PTHR30537:SF5">
    <property type="entry name" value="HTH-TYPE TRANSCRIPTIONAL ACTIVATOR TTDR-RELATED"/>
    <property type="match status" value="1"/>
</dbReference>
<reference evidence="6 7" key="1">
    <citation type="submission" date="2018-01" db="EMBL/GenBank/DDBJ databases">
        <title>Whole genome analyses suggest that Burkholderia sensu lato contains two further novel genera in the rhizoxinica-symbiotica group Mycetohabitans gen. nov., and Trinickia gen. nov.: implications for the evolution of diazotrophy and nodulation in the Burkholderiaceae.</title>
        <authorList>
            <person name="Estrada-de los Santos P."/>
            <person name="Palmer M."/>
            <person name="Chavez-Ramirez B."/>
            <person name="Beukes C."/>
            <person name="Steenkamp E.T."/>
            <person name="Hirsch A.M."/>
            <person name="Manyaka P."/>
            <person name="Maluk M."/>
            <person name="Lafos M."/>
            <person name="Crook M."/>
            <person name="Gross E."/>
            <person name="Simon M.F."/>
            <person name="Bueno dos Reis Junior F."/>
            <person name="Poole P.S."/>
            <person name="Venter S.N."/>
            <person name="James E.K."/>
        </authorList>
    </citation>
    <scope>NUCLEOTIDE SEQUENCE [LARGE SCALE GENOMIC DNA]</scope>
    <source>
        <strain evidence="6 7">GP25-8</strain>
    </source>
</reference>
<dbReference type="InterPro" id="IPR036390">
    <property type="entry name" value="WH_DNA-bd_sf"/>
</dbReference>
<dbReference type="Gene3D" id="3.40.190.290">
    <property type="match status" value="1"/>
</dbReference>
<evidence type="ECO:0000313" key="7">
    <source>
        <dbReference type="Proteomes" id="UP000235347"/>
    </source>
</evidence>
<evidence type="ECO:0000313" key="6">
    <source>
        <dbReference type="EMBL" id="PMS24425.1"/>
    </source>
</evidence>
<evidence type="ECO:0000256" key="1">
    <source>
        <dbReference type="ARBA" id="ARBA00009437"/>
    </source>
</evidence>